<keyword evidence="3" id="KW-1185">Reference proteome</keyword>
<dbReference type="PATRIC" id="fig|1318743.3.peg.287"/>
<feature type="compositionally biased region" description="Basic and acidic residues" evidence="1">
    <location>
        <begin position="7"/>
        <end position="39"/>
    </location>
</feature>
<sequence>MLEDAMMLEKENSKCDHDKIKNEKAKQREQRLAKQLRENLKRRKEQSRQRARGGEPIKKPAMNSVLLENSFD</sequence>
<name>A0A0M4L7D8_9HYPH</name>
<reference evidence="2 3" key="1">
    <citation type="journal article" date="2015" name="Genome Announc.">
        <title>Complete Genome Sequence of Bartonella ancashensis Strain 20.00, Isolated from the Blood of a Patient with Verruga Peruana.</title>
        <authorList>
            <person name="Hang J."/>
            <person name="Mullins K.E."/>
            <person name="Clifford R.J."/>
            <person name="Onmus-Leone F."/>
            <person name="Yang Y."/>
            <person name="Jiang J."/>
            <person name="Leguia M."/>
            <person name="Kasper M.R."/>
            <person name="Maguina C."/>
            <person name="Lesho E.P."/>
            <person name="Jarman R.G."/>
            <person name="Richards A.L."/>
            <person name="Blazes D."/>
        </authorList>
    </citation>
    <scope>NUCLEOTIDE SEQUENCE [LARGE SCALE GENOMIC DNA]</scope>
    <source>
        <strain evidence="2 3">20.00</strain>
    </source>
</reference>
<feature type="region of interest" description="Disordered" evidence="1">
    <location>
        <begin position="1"/>
        <end position="72"/>
    </location>
</feature>
<dbReference type="EMBL" id="CP010401">
    <property type="protein sequence ID" value="ALE03088.1"/>
    <property type="molecule type" value="Genomic_DNA"/>
</dbReference>
<dbReference type="KEGG" id="banc:PU02_0274"/>
<evidence type="ECO:0000313" key="3">
    <source>
        <dbReference type="Proteomes" id="UP000057213"/>
    </source>
</evidence>
<organism evidence="2 3">
    <name type="scientific">Bartonella ancashensis</name>
    <dbReference type="NCBI Taxonomy" id="1318743"/>
    <lineage>
        <taxon>Bacteria</taxon>
        <taxon>Pseudomonadati</taxon>
        <taxon>Pseudomonadota</taxon>
        <taxon>Alphaproteobacteria</taxon>
        <taxon>Hyphomicrobiales</taxon>
        <taxon>Bartonellaceae</taxon>
        <taxon>Bartonella</taxon>
    </lineage>
</organism>
<protein>
    <submittedName>
        <fullName evidence="2">Uncharacterized protein</fullName>
    </submittedName>
</protein>
<proteinExistence type="predicted"/>
<feature type="compositionally biased region" description="Basic and acidic residues" evidence="1">
    <location>
        <begin position="46"/>
        <end position="58"/>
    </location>
</feature>
<gene>
    <name evidence="2" type="ORF">PU02_0274</name>
</gene>
<accession>A0A0M4L7D8</accession>
<evidence type="ECO:0000313" key="2">
    <source>
        <dbReference type="EMBL" id="ALE03088.1"/>
    </source>
</evidence>
<dbReference type="AlphaFoldDB" id="A0A0M4L7D8"/>
<evidence type="ECO:0000256" key="1">
    <source>
        <dbReference type="SAM" id="MobiDB-lite"/>
    </source>
</evidence>
<dbReference type="Proteomes" id="UP000057213">
    <property type="component" value="Chromosome"/>
</dbReference>